<dbReference type="OrthoDB" id="4336991at2"/>
<dbReference type="AlphaFoldDB" id="A0A4U0NN54"/>
<comment type="caution">
    <text evidence="2">The sequence shown here is derived from an EMBL/GenBank/DDBJ whole genome shotgun (WGS) entry which is preliminary data.</text>
</comment>
<evidence type="ECO:0000313" key="2">
    <source>
        <dbReference type="EMBL" id="TJZ55931.1"/>
    </source>
</evidence>
<feature type="compositionally biased region" description="Basic and acidic residues" evidence="1">
    <location>
        <begin position="81"/>
        <end position="90"/>
    </location>
</feature>
<organism evidence="2 3">
    <name type="scientific">Streptomyces piniterrae</name>
    <dbReference type="NCBI Taxonomy" id="2571125"/>
    <lineage>
        <taxon>Bacteria</taxon>
        <taxon>Bacillati</taxon>
        <taxon>Actinomycetota</taxon>
        <taxon>Actinomycetes</taxon>
        <taxon>Kitasatosporales</taxon>
        <taxon>Streptomycetaceae</taxon>
        <taxon>Streptomyces</taxon>
    </lineage>
</organism>
<evidence type="ECO:0000313" key="3">
    <source>
        <dbReference type="Proteomes" id="UP000308697"/>
    </source>
</evidence>
<evidence type="ECO:0000256" key="1">
    <source>
        <dbReference type="SAM" id="MobiDB-lite"/>
    </source>
</evidence>
<protein>
    <submittedName>
        <fullName evidence="2">Uncharacterized protein</fullName>
    </submittedName>
</protein>
<reference evidence="2 3" key="1">
    <citation type="submission" date="2019-04" db="EMBL/GenBank/DDBJ databases">
        <title>Streptomyces piniterrae sp. nov., a heliquinomycin-producing actinomycete isolated from rhizosphere soil of Pinus yunnanensis.</title>
        <authorList>
            <person name="Zhuang X."/>
            <person name="Zhao J."/>
        </authorList>
    </citation>
    <scope>NUCLEOTIDE SEQUENCE [LARGE SCALE GENOMIC DNA]</scope>
    <source>
        <strain evidence="3">jys28</strain>
    </source>
</reference>
<accession>A0A4U0NN54</accession>
<sequence length="90" mass="9339">MSDVVRWGAFSCALVPVVLLASGTSAIGAVGAGAGLAAVTCVSRALLRQSERTAARAWTESVGRHRYRSGRIRTGAHGGGRRFEGRTPGE</sequence>
<proteinExistence type="predicted"/>
<dbReference type="Proteomes" id="UP000308697">
    <property type="component" value="Unassembled WGS sequence"/>
</dbReference>
<keyword evidence="3" id="KW-1185">Reference proteome</keyword>
<dbReference type="EMBL" id="SUMB01000003">
    <property type="protein sequence ID" value="TJZ55931.1"/>
    <property type="molecule type" value="Genomic_DNA"/>
</dbReference>
<feature type="region of interest" description="Disordered" evidence="1">
    <location>
        <begin position="71"/>
        <end position="90"/>
    </location>
</feature>
<name>A0A4U0NN54_9ACTN</name>
<gene>
    <name evidence="2" type="ORF">FCH28_11680</name>
</gene>